<dbReference type="EMBL" id="QFOD01000030">
    <property type="protein sequence ID" value="PZP27458.1"/>
    <property type="molecule type" value="Genomic_DNA"/>
</dbReference>
<dbReference type="NCBIfam" id="TIGR02595">
    <property type="entry name" value="PEP_CTERM"/>
    <property type="match status" value="1"/>
</dbReference>
<dbReference type="Pfam" id="PF07589">
    <property type="entry name" value="PEP-CTERM"/>
    <property type="match status" value="1"/>
</dbReference>
<reference evidence="2 3" key="1">
    <citation type="submission" date="2017-08" db="EMBL/GenBank/DDBJ databases">
        <title>Infants hospitalized years apart are colonized by the same room-sourced microbial strains.</title>
        <authorList>
            <person name="Brooks B."/>
            <person name="Olm M.R."/>
            <person name="Firek B.A."/>
            <person name="Baker R."/>
            <person name="Thomas B.C."/>
            <person name="Morowitz M.J."/>
            <person name="Banfield J.F."/>
        </authorList>
    </citation>
    <scope>NUCLEOTIDE SEQUENCE [LARGE SCALE GENOMIC DNA]</scope>
    <source>
        <strain evidence="2">S2_012_000_R2_81</strain>
    </source>
</reference>
<name>A0A2W5DA54_9BURK</name>
<evidence type="ECO:0000259" key="1">
    <source>
        <dbReference type="Pfam" id="PF07589"/>
    </source>
</evidence>
<comment type="caution">
    <text evidence="2">The sequence shown here is derived from an EMBL/GenBank/DDBJ whole genome shotgun (WGS) entry which is preliminary data.</text>
</comment>
<dbReference type="AlphaFoldDB" id="A0A2W5DA54"/>
<evidence type="ECO:0000313" key="2">
    <source>
        <dbReference type="EMBL" id="PZP27458.1"/>
    </source>
</evidence>
<protein>
    <recommendedName>
        <fullName evidence="1">Ice-binding protein C-terminal domain-containing protein</fullName>
    </recommendedName>
</protein>
<proteinExistence type="predicted"/>
<gene>
    <name evidence="2" type="ORF">DI603_21880</name>
</gene>
<organism evidence="2 3">
    <name type="scientific">Roseateles depolymerans</name>
    <dbReference type="NCBI Taxonomy" id="76731"/>
    <lineage>
        <taxon>Bacteria</taxon>
        <taxon>Pseudomonadati</taxon>
        <taxon>Pseudomonadota</taxon>
        <taxon>Betaproteobacteria</taxon>
        <taxon>Burkholderiales</taxon>
        <taxon>Sphaerotilaceae</taxon>
        <taxon>Roseateles</taxon>
    </lineage>
</organism>
<sequence length="145" mass="14662">MASADAGTQLFDPQLFLLTLSGTAVALNDDAAGGQSTLPTLSGITGLTAGFYILGISQSGYDPVNAVNQLLFATGLPTDIRYAATGLQPTTLGGFSDGTFFADSGTYTINLAGVDSLSVSAVPEPSTALLFAAGGLLAALRRRRA</sequence>
<feature type="domain" description="Ice-binding protein C-terminal" evidence="1">
    <location>
        <begin position="121"/>
        <end position="144"/>
    </location>
</feature>
<dbReference type="InterPro" id="IPR013424">
    <property type="entry name" value="Ice-binding_C"/>
</dbReference>
<accession>A0A2W5DA54</accession>
<evidence type="ECO:0000313" key="3">
    <source>
        <dbReference type="Proteomes" id="UP000249633"/>
    </source>
</evidence>
<dbReference type="Proteomes" id="UP000249633">
    <property type="component" value="Unassembled WGS sequence"/>
</dbReference>